<proteinExistence type="predicted"/>
<dbReference type="AlphaFoldDB" id="A0A060IAY2"/>
<protein>
    <submittedName>
        <fullName evidence="3">AbrB/SpoV domain-containing protein</fullName>
    </submittedName>
</protein>
<dbReference type="KEGG" id="rei:IE4771_CH03772"/>
<reference evidence="3 4" key="1">
    <citation type="submission" date="2013-12" db="EMBL/GenBank/DDBJ databases">
        <title>Complete genome sequence of Rhizobium etli bv. mimosae IE4771.</title>
        <authorList>
            <person name="Bustos P."/>
            <person name="Santamaria R.I."/>
            <person name="Lozano L."/>
            <person name="Ormeno-Orrillo E."/>
            <person name="Rogel M.A."/>
            <person name="Romero D."/>
            <person name="Cevallos M.A."/>
            <person name="Martinez-Romero E."/>
            <person name="Gonzalez V."/>
        </authorList>
    </citation>
    <scope>NUCLEOTIDE SEQUENCE [LARGE SCALE GENOMIC DNA]</scope>
    <source>
        <strain evidence="3 4">IE4771</strain>
    </source>
</reference>
<gene>
    <name evidence="3" type="ORF">IE4771_CH03772</name>
</gene>
<dbReference type="SMART" id="SM00966">
    <property type="entry name" value="SpoVT_AbrB"/>
    <property type="match status" value="1"/>
</dbReference>
<dbReference type="Proteomes" id="UP000027180">
    <property type="component" value="Chromosome"/>
</dbReference>
<dbReference type="NCBIfam" id="TIGR01439">
    <property type="entry name" value="lp_hng_hel_AbrB"/>
    <property type="match status" value="1"/>
</dbReference>
<dbReference type="PROSITE" id="PS51740">
    <property type="entry name" value="SPOVT_ABRB"/>
    <property type="match status" value="1"/>
</dbReference>
<evidence type="ECO:0000256" key="1">
    <source>
        <dbReference type="PROSITE-ProRule" id="PRU01076"/>
    </source>
</evidence>
<dbReference type="HOGENOM" id="CLU_158484_2_1_5"/>
<dbReference type="EMBL" id="CP006986">
    <property type="protein sequence ID" value="AIC28841.1"/>
    <property type="molecule type" value="Genomic_DNA"/>
</dbReference>
<dbReference type="InterPro" id="IPR007159">
    <property type="entry name" value="SpoVT-AbrB_dom"/>
</dbReference>
<dbReference type="Gene3D" id="2.10.260.10">
    <property type="match status" value="1"/>
</dbReference>
<keyword evidence="1" id="KW-0238">DNA-binding</keyword>
<evidence type="ECO:0000259" key="2">
    <source>
        <dbReference type="PROSITE" id="PS51740"/>
    </source>
</evidence>
<name>A0A060IAY2_RHIET</name>
<evidence type="ECO:0000313" key="4">
    <source>
        <dbReference type="Proteomes" id="UP000027180"/>
    </source>
</evidence>
<organism evidence="3 4">
    <name type="scientific">Rhizobium etli bv. mimosae str. IE4771</name>
    <dbReference type="NCBI Taxonomy" id="1432050"/>
    <lineage>
        <taxon>Bacteria</taxon>
        <taxon>Pseudomonadati</taxon>
        <taxon>Pseudomonadota</taxon>
        <taxon>Alphaproteobacteria</taxon>
        <taxon>Hyphomicrobiales</taxon>
        <taxon>Rhizobiaceae</taxon>
        <taxon>Rhizobium/Agrobacterium group</taxon>
        <taxon>Rhizobium</taxon>
    </lineage>
</organism>
<dbReference type="RefSeq" id="WP_038691108.1">
    <property type="nucleotide sequence ID" value="NZ_CP006986.1"/>
</dbReference>
<feature type="domain" description="SpoVT-AbrB" evidence="2">
    <location>
        <begin position="3"/>
        <end position="48"/>
    </location>
</feature>
<dbReference type="Pfam" id="PF04014">
    <property type="entry name" value="MazE_antitoxin"/>
    <property type="match status" value="1"/>
</dbReference>
<evidence type="ECO:0000313" key="3">
    <source>
        <dbReference type="EMBL" id="AIC28841.1"/>
    </source>
</evidence>
<dbReference type="SUPFAM" id="SSF89447">
    <property type="entry name" value="AbrB/MazE/MraZ-like"/>
    <property type="match status" value="1"/>
</dbReference>
<dbReference type="GO" id="GO:0003677">
    <property type="term" value="F:DNA binding"/>
    <property type="evidence" value="ECO:0007669"/>
    <property type="project" value="UniProtKB-UniRule"/>
</dbReference>
<accession>A0A060IAY2</accession>
<dbReference type="OrthoDB" id="9809003at2"/>
<sequence length="86" mass="9618">MNIYYGTMTSKGQTTIPAEVRELLNLKSGDRIRYINRDGEIIMKAKNKRAIDLAGKFHDPKRRTITLKEMDEAIGEAIAAHVNSAG</sequence>
<dbReference type="InterPro" id="IPR037914">
    <property type="entry name" value="SpoVT-AbrB_sf"/>
</dbReference>